<accession>A0A846YFL7</accession>
<dbReference type="PANTHER" id="PTHR33371:SF4">
    <property type="entry name" value="INTERMEMBRANE PHOSPHOLIPID TRANSPORT SYSTEM BINDING PROTEIN MLAD"/>
    <property type="match status" value="1"/>
</dbReference>
<evidence type="ECO:0000313" key="5">
    <source>
        <dbReference type="Proteomes" id="UP000570678"/>
    </source>
</evidence>
<keyword evidence="5" id="KW-1185">Reference proteome</keyword>
<dbReference type="AlphaFoldDB" id="A0A846YFL7"/>
<evidence type="ECO:0000259" key="2">
    <source>
        <dbReference type="Pfam" id="PF02470"/>
    </source>
</evidence>
<reference evidence="4 5" key="1">
    <citation type="submission" date="2020-04" db="EMBL/GenBank/DDBJ databases">
        <title>MicrobeNet Type strains.</title>
        <authorList>
            <person name="Nicholson A.C."/>
        </authorList>
    </citation>
    <scope>NUCLEOTIDE SEQUENCE [LARGE SCALE GENOMIC DNA]</scope>
    <source>
        <strain evidence="4 5">JCM 3332</strain>
    </source>
</reference>
<name>A0A846YFL7_9NOCA</name>
<dbReference type="EMBL" id="JAAXOT010000007">
    <property type="protein sequence ID" value="NKY57717.1"/>
    <property type="molecule type" value="Genomic_DNA"/>
</dbReference>
<proteinExistence type="predicted"/>
<dbReference type="PANTHER" id="PTHR33371">
    <property type="entry name" value="INTERMEMBRANE PHOSPHOLIPID TRANSPORT SYSTEM BINDING PROTEIN MLAD-RELATED"/>
    <property type="match status" value="1"/>
</dbReference>
<dbReference type="Proteomes" id="UP000570678">
    <property type="component" value="Unassembled WGS sequence"/>
</dbReference>
<protein>
    <submittedName>
        <fullName evidence="4">MCE family protein</fullName>
    </submittedName>
</protein>
<dbReference type="InterPro" id="IPR052336">
    <property type="entry name" value="MlaD_Phospholipid_Transporter"/>
</dbReference>
<feature type="domain" description="Mammalian cell entry C-terminal" evidence="3">
    <location>
        <begin position="115"/>
        <end position="292"/>
    </location>
</feature>
<dbReference type="GO" id="GO:0005576">
    <property type="term" value="C:extracellular region"/>
    <property type="evidence" value="ECO:0007669"/>
    <property type="project" value="TreeGrafter"/>
</dbReference>
<dbReference type="InterPro" id="IPR005693">
    <property type="entry name" value="Mce"/>
</dbReference>
<dbReference type="InterPro" id="IPR003399">
    <property type="entry name" value="Mce/MlaD"/>
</dbReference>
<evidence type="ECO:0000256" key="1">
    <source>
        <dbReference type="SAM" id="MobiDB-lite"/>
    </source>
</evidence>
<dbReference type="RefSeq" id="WP_062975710.1">
    <property type="nucleotide sequence ID" value="NZ_JAAXOT010000007.1"/>
</dbReference>
<dbReference type="InterPro" id="IPR024516">
    <property type="entry name" value="Mce_C"/>
</dbReference>
<feature type="domain" description="Mce/MlaD" evidence="2">
    <location>
        <begin position="36"/>
        <end position="107"/>
    </location>
</feature>
<organism evidence="4 5">
    <name type="scientific">Nocardia flavorosea</name>
    <dbReference type="NCBI Taxonomy" id="53429"/>
    <lineage>
        <taxon>Bacteria</taxon>
        <taxon>Bacillati</taxon>
        <taxon>Actinomycetota</taxon>
        <taxon>Actinomycetes</taxon>
        <taxon>Mycobacteriales</taxon>
        <taxon>Nocardiaceae</taxon>
        <taxon>Nocardia</taxon>
    </lineage>
</organism>
<feature type="compositionally biased region" description="Pro residues" evidence="1">
    <location>
        <begin position="389"/>
        <end position="408"/>
    </location>
</feature>
<dbReference type="Pfam" id="PF11887">
    <property type="entry name" value="Mce4_CUP1"/>
    <property type="match status" value="1"/>
</dbReference>
<evidence type="ECO:0000313" key="4">
    <source>
        <dbReference type="EMBL" id="NKY57717.1"/>
    </source>
</evidence>
<evidence type="ECO:0000259" key="3">
    <source>
        <dbReference type="Pfam" id="PF11887"/>
    </source>
</evidence>
<dbReference type="Pfam" id="PF02470">
    <property type="entry name" value="MlaD"/>
    <property type="match status" value="1"/>
</dbReference>
<dbReference type="NCBIfam" id="TIGR00996">
    <property type="entry name" value="Mtu_fam_mce"/>
    <property type="match status" value="1"/>
</dbReference>
<feature type="region of interest" description="Disordered" evidence="1">
    <location>
        <begin position="389"/>
        <end position="418"/>
    </location>
</feature>
<gene>
    <name evidence="4" type="ORF">HGA15_16485</name>
</gene>
<sequence length="418" mass="44135">MKRTLIIRLAAGALAVVVLAAAFVVVNRTLFAPSIVRAIFTTATAIYPGDDVRVSGVKVGTIAAIEPRGATVEMTMHIERDVDIPADAGAVIVSQSLVDSRYVQLTPAYRGDGPTMADDTVIPLERTAIPVEWDQIKTQLTRLATELGPDGDRTSGPAGRFIDSAADALAGNGDKLRQVLSQLSGVGRILADGSGDIASTIENLQTFVTALRDSNVQIVQFQNRLATLTSVLSDSRSDLDAALANLSIAVGEVQRFVSENRDKAAEQVGRLADITQNLVNNRGELEELLHVFPTSLANFYNIYNPDTGTEAGVFVLNNFSNPIEFVCGGIASVENIGAEEAARKCRDYLGPVLGLLNFNYLPVPVNPALGPSADPKNIIYSEPHLVPPAPAAPAAPPPPPPPGPPVPSPADILFPGGR</sequence>
<comment type="caution">
    <text evidence="4">The sequence shown here is derived from an EMBL/GenBank/DDBJ whole genome shotgun (WGS) entry which is preliminary data.</text>
</comment>